<dbReference type="PANTHER" id="PTHR32060">
    <property type="entry name" value="TAIL-SPECIFIC PROTEASE"/>
    <property type="match status" value="1"/>
</dbReference>
<evidence type="ECO:0000256" key="6">
    <source>
        <dbReference type="SAM" id="Phobius"/>
    </source>
</evidence>
<dbReference type="Gene3D" id="1.10.101.10">
    <property type="entry name" value="PGBD-like superfamily/PGBD"/>
    <property type="match status" value="1"/>
</dbReference>
<dbReference type="SMART" id="SM00245">
    <property type="entry name" value="TSPc"/>
    <property type="match status" value="1"/>
</dbReference>
<dbReference type="SUPFAM" id="SSF52096">
    <property type="entry name" value="ClpP/crotonase"/>
    <property type="match status" value="1"/>
</dbReference>
<dbReference type="PROSITE" id="PS50106">
    <property type="entry name" value="PDZ"/>
    <property type="match status" value="1"/>
</dbReference>
<dbReference type="SUPFAM" id="SSF47090">
    <property type="entry name" value="PGBD-like"/>
    <property type="match status" value="1"/>
</dbReference>
<dbReference type="CDD" id="cd06782">
    <property type="entry name" value="cpPDZ_CPP-like"/>
    <property type="match status" value="1"/>
</dbReference>
<keyword evidence="4 5" id="KW-0720">Serine protease</keyword>
<dbReference type="Gene3D" id="3.30.750.44">
    <property type="match status" value="1"/>
</dbReference>
<evidence type="ECO:0000259" key="7">
    <source>
        <dbReference type="PROSITE" id="PS50106"/>
    </source>
</evidence>
<dbReference type="Pfam" id="PF01471">
    <property type="entry name" value="PG_binding_1"/>
    <property type="match status" value="1"/>
</dbReference>
<evidence type="ECO:0000256" key="5">
    <source>
        <dbReference type="RuleBase" id="RU004404"/>
    </source>
</evidence>
<keyword evidence="6" id="KW-0812">Transmembrane</keyword>
<comment type="caution">
    <text evidence="8">The sequence shown here is derived from an EMBL/GenBank/DDBJ whole genome shotgun (WGS) entry which is preliminary data.</text>
</comment>
<proteinExistence type="inferred from homology"/>
<sequence length="486" mass="53410">MVKKKEREETVPEKKNGRFKKRYSILTVFIVGLLALLIGSGSVFFIMDQKLTAARQTSRSMAKIEAVYSTLYNNYYRHVSRQKLENGALSGMVNSLGDPFSEYMSKTETQSLNDTISSSFTGIGAEVRKNGDKIQIVSPIDGTPAAKAGLKANDVIEKIDGKSMSGVSLSKAVSNIRGKKGTKVTLTIKRDSETFTKTLVRDTIPVKTVTGRLDKDHKSVGYIRVSTFSEKTATEFKNEVKKLRKQGAKSFVIDMRDNPGGLMDQALAMSSMFLENGKTIMQVQARDQAPQVFKAGKKYDDGFKIKEKTAVLINGGSASAAEIFSAALHQSANIKLIGTKSYGKGTVQNTVPFNDKTELKVTIAKWLTPDGSWIHHKGIQPTVKKDFPSYAYQTAIDTKKTYQKGEVSDQIKKVQTLLKALGYGPANANGYFDTDTQDALKKFQADNKLQETGSADKATIEKLEDKITAKVAASDDAYKTAIEYVK</sequence>
<dbReference type="AlphaFoldDB" id="A0A023CVA9"/>
<dbReference type="FunFam" id="2.30.42.10:FF:000063">
    <property type="entry name" value="Peptidase, S41 family"/>
    <property type="match status" value="1"/>
</dbReference>
<dbReference type="RefSeq" id="WP_034986980.1">
    <property type="nucleotide sequence ID" value="NZ_AYZF01000017.1"/>
</dbReference>
<dbReference type="SUPFAM" id="SSF50156">
    <property type="entry name" value="PDZ domain-like"/>
    <property type="match status" value="1"/>
</dbReference>
<dbReference type="SMART" id="SM00228">
    <property type="entry name" value="PDZ"/>
    <property type="match status" value="1"/>
</dbReference>
<dbReference type="GO" id="GO:0004175">
    <property type="term" value="F:endopeptidase activity"/>
    <property type="evidence" value="ECO:0007669"/>
    <property type="project" value="TreeGrafter"/>
</dbReference>
<keyword evidence="2 5" id="KW-0645">Protease</keyword>
<dbReference type="Pfam" id="PF03572">
    <property type="entry name" value="Peptidase_S41"/>
    <property type="match status" value="1"/>
</dbReference>
<dbReference type="OrthoDB" id="9812068at2"/>
<accession>A0A023CVA9</accession>
<evidence type="ECO:0000313" key="9">
    <source>
        <dbReference type="Proteomes" id="UP000050961"/>
    </source>
</evidence>
<dbReference type="STRING" id="1423806.FD15_GL002013"/>
<keyword evidence="6" id="KW-1133">Transmembrane helix</keyword>
<feature type="transmembrane region" description="Helical" evidence="6">
    <location>
        <begin position="23"/>
        <end position="47"/>
    </location>
</feature>
<keyword evidence="6" id="KW-0472">Membrane</keyword>
<dbReference type="InterPro" id="IPR001478">
    <property type="entry name" value="PDZ"/>
</dbReference>
<dbReference type="InterPro" id="IPR036366">
    <property type="entry name" value="PGBDSf"/>
</dbReference>
<dbReference type="Proteomes" id="UP000050961">
    <property type="component" value="Unassembled WGS sequence"/>
</dbReference>
<dbReference type="InterPro" id="IPR029045">
    <property type="entry name" value="ClpP/crotonase-like_dom_sf"/>
</dbReference>
<dbReference type="GO" id="GO:0008236">
    <property type="term" value="F:serine-type peptidase activity"/>
    <property type="evidence" value="ECO:0007669"/>
    <property type="project" value="UniProtKB-KW"/>
</dbReference>
<evidence type="ECO:0000256" key="1">
    <source>
        <dbReference type="ARBA" id="ARBA00009179"/>
    </source>
</evidence>
<dbReference type="GO" id="GO:0007165">
    <property type="term" value="P:signal transduction"/>
    <property type="evidence" value="ECO:0007669"/>
    <property type="project" value="TreeGrafter"/>
</dbReference>
<dbReference type="Pfam" id="PF13180">
    <property type="entry name" value="PDZ_2"/>
    <property type="match status" value="1"/>
</dbReference>
<dbReference type="InterPro" id="IPR036365">
    <property type="entry name" value="PGBD-like_sf"/>
</dbReference>
<keyword evidence="3 5" id="KW-0378">Hydrolase</keyword>
<evidence type="ECO:0000256" key="3">
    <source>
        <dbReference type="ARBA" id="ARBA00022801"/>
    </source>
</evidence>
<dbReference type="InterPro" id="IPR004447">
    <property type="entry name" value="Peptidase_S41A"/>
</dbReference>
<dbReference type="CDD" id="cd07560">
    <property type="entry name" value="Peptidase_S41_CPP"/>
    <property type="match status" value="1"/>
</dbReference>
<gene>
    <name evidence="8" type="ORF">FD15_GL002013</name>
</gene>
<dbReference type="PANTHER" id="PTHR32060:SF30">
    <property type="entry name" value="CARBOXY-TERMINAL PROCESSING PROTEASE CTPA"/>
    <property type="match status" value="1"/>
</dbReference>
<dbReference type="Gene3D" id="2.30.42.10">
    <property type="match status" value="1"/>
</dbReference>
<dbReference type="InterPro" id="IPR002477">
    <property type="entry name" value="Peptidoglycan-bd-like"/>
</dbReference>
<protein>
    <submittedName>
        <fullName evidence="8">Carboxy-terminal processing protease</fullName>
    </submittedName>
</protein>
<dbReference type="InterPro" id="IPR036034">
    <property type="entry name" value="PDZ_sf"/>
</dbReference>
<evidence type="ECO:0000313" key="8">
    <source>
        <dbReference type="EMBL" id="KRN05458.1"/>
    </source>
</evidence>
<evidence type="ECO:0000256" key="2">
    <source>
        <dbReference type="ARBA" id="ARBA00022670"/>
    </source>
</evidence>
<dbReference type="GO" id="GO:0006508">
    <property type="term" value="P:proteolysis"/>
    <property type="evidence" value="ECO:0007669"/>
    <property type="project" value="UniProtKB-KW"/>
</dbReference>
<name>A0A023CVA9_9LACO</name>
<reference evidence="8 9" key="1">
    <citation type="journal article" date="2015" name="Genome Announc.">
        <title>Expanding the biotechnology potential of lactobacilli through comparative genomics of 213 strains and associated genera.</title>
        <authorList>
            <person name="Sun Z."/>
            <person name="Harris H.M."/>
            <person name="McCann A."/>
            <person name="Guo C."/>
            <person name="Argimon S."/>
            <person name="Zhang W."/>
            <person name="Yang X."/>
            <person name="Jeffery I.B."/>
            <person name="Cooney J.C."/>
            <person name="Kagawa T.F."/>
            <person name="Liu W."/>
            <person name="Song Y."/>
            <person name="Salvetti E."/>
            <person name="Wrobel A."/>
            <person name="Rasinkangas P."/>
            <person name="Parkhill J."/>
            <person name="Rea M.C."/>
            <person name="O'Sullivan O."/>
            <person name="Ritari J."/>
            <person name="Douillard F.P."/>
            <person name="Paul Ross R."/>
            <person name="Yang R."/>
            <person name="Briner A.E."/>
            <person name="Felis G.E."/>
            <person name="de Vos W.M."/>
            <person name="Barrangou R."/>
            <person name="Klaenhammer T.R."/>
            <person name="Caufield P.W."/>
            <person name="Cui Y."/>
            <person name="Zhang H."/>
            <person name="O'Toole P.W."/>
        </authorList>
    </citation>
    <scope>NUCLEOTIDE SEQUENCE [LARGE SCALE GENOMIC DNA]</scope>
    <source>
        <strain evidence="8 9">DSM 21376</strain>
    </source>
</reference>
<dbReference type="Pfam" id="PF22694">
    <property type="entry name" value="CtpB_N-like"/>
    <property type="match status" value="1"/>
</dbReference>
<dbReference type="NCBIfam" id="TIGR00225">
    <property type="entry name" value="prc"/>
    <property type="match status" value="1"/>
</dbReference>
<dbReference type="InterPro" id="IPR005151">
    <property type="entry name" value="Tail-specific_protease"/>
</dbReference>
<feature type="domain" description="PDZ" evidence="7">
    <location>
        <begin position="109"/>
        <end position="177"/>
    </location>
</feature>
<keyword evidence="9" id="KW-1185">Reference proteome</keyword>
<dbReference type="PATRIC" id="fig|1423806.3.peg.2049"/>
<dbReference type="EMBL" id="AYZF01000017">
    <property type="protein sequence ID" value="KRN05458.1"/>
    <property type="molecule type" value="Genomic_DNA"/>
</dbReference>
<dbReference type="GO" id="GO:0030288">
    <property type="term" value="C:outer membrane-bounded periplasmic space"/>
    <property type="evidence" value="ECO:0007669"/>
    <property type="project" value="TreeGrafter"/>
</dbReference>
<evidence type="ECO:0000256" key="4">
    <source>
        <dbReference type="ARBA" id="ARBA00022825"/>
    </source>
</evidence>
<comment type="similarity">
    <text evidence="1 5">Belongs to the peptidase S41A family.</text>
</comment>
<dbReference type="Gene3D" id="3.90.226.10">
    <property type="entry name" value="2-enoyl-CoA Hydratase, Chain A, domain 1"/>
    <property type="match status" value="1"/>
</dbReference>
<dbReference type="eggNOG" id="COG0793">
    <property type="taxonomic scope" value="Bacteria"/>
</dbReference>
<organism evidence="8 9">
    <name type="scientific">Liquorilactobacillus sucicola DSM 21376 = JCM 15457</name>
    <dbReference type="NCBI Taxonomy" id="1423806"/>
    <lineage>
        <taxon>Bacteria</taxon>
        <taxon>Bacillati</taxon>
        <taxon>Bacillota</taxon>
        <taxon>Bacilli</taxon>
        <taxon>Lactobacillales</taxon>
        <taxon>Lactobacillaceae</taxon>
        <taxon>Liquorilactobacillus</taxon>
    </lineage>
</organism>
<dbReference type="InterPro" id="IPR055210">
    <property type="entry name" value="CtpA/B_N"/>
</dbReference>